<evidence type="ECO:0000256" key="6">
    <source>
        <dbReference type="ARBA" id="ARBA00022833"/>
    </source>
</evidence>
<dbReference type="SMART" id="SM00849">
    <property type="entry name" value="Lactamase_B"/>
    <property type="match status" value="1"/>
</dbReference>
<protein>
    <recommendedName>
        <fullName evidence="7">Hydroxyacylglutathione hydrolase</fullName>
        <ecNumber evidence="7">3.1.2.6</ecNumber>
    </recommendedName>
    <alternativeName>
        <fullName evidence="7">Glyoxalase II</fullName>
        <shortName evidence="7">Glx II</shortName>
    </alternativeName>
</protein>
<dbReference type="InterPro" id="IPR050110">
    <property type="entry name" value="Glyoxalase_II_hydrolase"/>
</dbReference>
<evidence type="ECO:0000256" key="2">
    <source>
        <dbReference type="ARBA" id="ARBA00004963"/>
    </source>
</evidence>
<comment type="function">
    <text evidence="7">Thiolesterase that catalyzes the hydrolysis of S-D-lactoyl-glutathione to form glutathione and D-lactic acid.</text>
</comment>
<dbReference type="UniPathway" id="UPA00619">
    <property type="reaction ID" value="UER00676"/>
</dbReference>
<evidence type="ECO:0000313" key="10">
    <source>
        <dbReference type="Proteomes" id="UP000193435"/>
    </source>
</evidence>
<dbReference type="GO" id="GO:0004416">
    <property type="term" value="F:hydroxyacylglutathione hydrolase activity"/>
    <property type="evidence" value="ECO:0007669"/>
    <property type="project" value="UniProtKB-UniRule"/>
</dbReference>
<evidence type="ECO:0000256" key="4">
    <source>
        <dbReference type="ARBA" id="ARBA00022723"/>
    </source>
</evidence>
<dbReference type="InterPro" id="IPR017782">
    <property type="entry name" value="Hydroxyacylglutathione_Hdrlase"/>
</dbReference>
<dbReference type="NCBIfam" id="TIGR03413">
    <property type="entry name" value="GSH_gloB"/>
    <property type="match status" value="1"/>
</dbReference>
<dbReference type="SUPFAM" id="SSF56281">
    <property type="entry name" value="Metallo-hydrolase/oxidoreductase"/>
    <property type="match status" value="1"/>
</dbReference>
<name>A0A1X7MTA3_9LACT</name>
<evidence type="ECO:0000256" key="3">
    <source>
        <dbReference type="ARBA" id="ARBA00006759"/>
    </source>
</evidence>
<feature type="binding site" evidence="7">
    <location>
        <position position="52"/>
    </location>
    <ligand>
        <name>Zn(2+)</name>
        <dbReference type="ChEBI" id="CHEBI:29105"/>
        <label>1</label>
    </ligand>
</feature>
<dbReference type="InterPro" id="IPR001279">
    <property type="entry name" value="Metallo-B-lactamas"/>
</dbReference>
<comment type="similarity">
    <text evidence="3 7">Belongs to the metallo-beta-lactamase superfamily. Glyoxalase II family.</text>
</comment>
<dbReference type="Gene3D" id="3.60.15.10">
    <property type="entry name" value="Ribonuclease Z/Hydroxyacylglutathione hydrolase-like"/>
    <property type="match status" value="1"/>
</dbReference>
<proteinExistence type="inferred from homology"/>
<dbReference type="InterPro" id="IPR035680">
    <property type="entry name" value="Clx_II_MBL"/>
</dbReference>
<dbReference type="GO" id="GO:0046872">
    <property type="term" value="F:metal ion binding"/>
    <property type="evidence" value="ECO:0007669"/>
    <property type="project" value="UniProtKB-KW"/>
</dbReference>
<comment type="cofactor">
    <cofactor evidence="7">
        <name>Zn(2+)</name>
        <dbReference type="ChEBI" id="CHEBI:29105"/>
    </cofactor>
    <text evidence="7">Binds 2 Zn(2+) ions per subunit.</text>
</comment>
<feature type="binding site" evidence="7">
    <location>
        <position position="163"/>
    </location>
    <ligand>
        <name>Zn(2+)</name>
        <dbReference type="ChEBI" id="CHEBI:29105"/>
        <label>2</label>
    </ligand>
</feature>
<keyword evidence="10" id="KW-1185">Reference proteome</keyword>
<dbReference type="GO" id="GO:0019243">
    <property type="term" value="P:methylglyoxal catabolic process to D-lactate via S-lactoyl-glutathione"/>
    <property type="evidence" value="ECO:0007669"/>
    <property type="project" value="UniProtKB-UniRule"/>
</dbReference>
<comment type="subunit">
    <text evidence="7">Monomer.</text>
</comment>
<feature type="binding site" evidence="7">
    <location>
        <position position="54"/>
    </location>
    <ligand>
        <name>Zn(2+)</name>
        <dbReference type="ChEBI" id="CHEBI:29105"/>
        <label>1</label>
    </ligand>
</feature>
<dbReference type="InterPro" id="IPR036866">
    <property type="entry name" value="RibonucZ/Hydroxyglut_hydro"/>
</dbReference>
<accession>A0A1X7MTA3</accession>
<dbReference type="PANTHER" id="PTHR43705:SF1">
    <property type="entry name" value="HYDROXYACYLGLUTATHIONE HYDROLASE GLOB"/>
    <property type="match status" value="1"/>
</dbReference>
<feature type="binding site" evidence="7">
    <location>
        <position position="125"/>
    </location>
    <ligand>
        <name>Zn(2+)</name>
        <dbReference type="ChEBI" id="CHEBI:29105"/>
        <label>1</label>
    </ligand>
</feature>
<dbReference type="STRING" id="1073423.SAMN04488700_0629"/>
<dbReference type="AlphaFoldDB" id="A0A1X7MTA3"/>
<dbReference type="HAMAP" id="MF_01374">
    <property type="entry name" value="Glyoxalase_2"/>
    <property type="match status" value="1"/>
</dbReference>
<dbReference type="RefSeq" id="WP_085558907.1">
    <property type="nucleotide sequence ID" value="NZ_FOAH01000060.1"/>
</dbReference>
<feature type="binding site" evidence="7">
    <location>
        <position position="56"/>
    </location>
    <ligand>
        <name>Zn(2+)</name>
        <dbReference type="ChEBI" id="CHEBI:29105"/>
        <label>2</label>
    </ligand>
</feature>
<feature type="binding site" evidence="7">
    <location>
        <position position="125"/>
    </location>
    <ligand>
        <name>Zn(2+)</name>
        <dbReference type="ChEBI" id="CHEBI:29105"/>
        <label>2</label>
    </ligand>
</feature>
<keyword evidence="6 7" id="KW-0862">Zinc</keyword>
<dbReference type="OrthoDB" id="9802897at2"/>
<dbReference type="Pfam" id="PF16123">
    <property type="entry name" value="HAGH_C"/>
    <property type="match status" value="1"/>
</dbReference>
<comment type="pathway">
    <text evidence="2 7">Secondary metabolite metabolism; methylglyoxal degradation; (R)-lactate from methylglyoxal: step 2/2.</text>
</comment>
<evidence type="ECO:0000313" key="9">
    <source>
        <dbReference type="EMBL" id="SMH27367.1"/>
    </source>
</evidence>
<evidence type="ECO:0000256" key="7">
    <source>
        <dbReference type="HAMAP-Rule" id="MF_01374"/>
    </source>
</evidence>
<feature type="binding site" evidence="7">
    <location>
        <position position="57"/>
    </location>
    <ligand>
        <name>Zn(2+)</name>
        <dbReference type="ChEBI" id="CHEBI:29105"/>
        <label>2</label>
    </ligand>
</feature>
<feature type="domain" description="Metallo-beta-lactamase" evidence="8">
    <location>
        <begin position="11"/>
        <end position="163"/>
    </location>
</feature>
<organism evidence="9 10">
    <name type="scientific">Carnobacterium iners</name>
    <dbReference type="NCBI Taxonomy" id="1073423"/>
    <lineage>
        <taxon>Bacteria</taxon>
        <taxon>Bacillati</taxon>
        <taxon>Bacillota</taxon>
        <taxon>Bacilli</taxon>
        <taxon>Lactobacillales</taxon>
        <taxon>Carnobacteriaceae</taxon>
        <taxon>Carnobacterium</taxon>
    </lineage>
</organism>
<dbReference type="Pfam" id="PF00753">
    <property type="entry name" value="Lactamase_B"/>
    <property type="match status" value="1"/>
</dbReference>
<dbReference type="Proteomes" id="UP000193435">
    <property type="component" value="Unassembled WGS sequence"/>
</dbReference>
<dbReference type="CDD" id="cd07723">
    <property type="entry name" value="hydroxyacylglutathione_hydrolase_MBL-fold"/>
    <property type="match status" value="1"/>
</dbReference>
<evidence type="ECO:0000256" key="5">
    <source>
        <dbReference type="ARBA" id="ARBA00022801"/>
    </source>
</evidence>
<sequence>MTIHPIKAFSDNYIWVIEEGTEAVIVDPGEARGVIGYLVEKNLELKAILLTHNHDDHIGGVQEILVTYPGISIYGPEETSSLANHIVVEGDSFNLLNKNFNVIKTAGHTDGHISYLAKKILFCGDALFSAGCGRVFTKDYQAQYDALQKFNQLDDEVLVYAAHEYTQTNLRFSQAIEPSNKVISEVLVKTNDLRTKGQPTLPTTIGREKKINLFLQANSLEDFKELRQARDLF</sequence>
<evidence type="ECO:0000256" key="1">
    <source>
        <dbReference type="ARBA" id="ARBA00001623"/>
    </source>
</evidence>
<comment type="catalytic activity">
    <reaction evidence="1 7">
        <text>an S-(2-hydroxyacyl)glutathione + H2O = a 2-hydroxy carboxylate + glutathione + H(+)</text>
        <dbReference type="Rhea" id="RHEA:21864"/>
        <dbReference type="ChEBI" id="CHEBI:15377"/>
        <dbReference type="ChEBI" id="CHEBI:15378"/>
        <dbReference type="ChEBI" id="CHEBI:57925"/>
        <dbReference type="ChEBI" id="CHEBI:58896"/>
        <dbReference type="ChEBI" id="CHEBI:71261"/>
        <dbReference type="EC" id="3.1.2.6"/>
    </reaction>
</comment>
<feature type="binding site" evidence="7">
    <location>
        <position position="108"/>
    </location>
    <ligand>
        <name>Zn(2+)</name>
        <dbReference type="ChEBI" id="CHEBI:29105"/>
        <label>1</label>
    </ligand>
</feature>
<dbReference type="EC" id="3.1.2.6" evidence="7"/>
<evidence type="ECO:0000259" key="8">
    <source>
        <dbReference type="SMART" id="SM00849"/>
    </source>
</evidence>
<gene>
    <name evidence="7" type="primary">gloB</name>
    <name evidence="9" type="ORF">SAMN04488700_0629</name>
</gene>
<reference evidence="9 10" key="1">
    <citation type="submission" date="2017-04" db="EMBL/GenBank/DDBJ databases">
        <authorList>
            <person name="Afonso C.L."/>
            <person name="Miller P.J."/>
            <person name="Scott M.A."/>
            <person name="Spackman E."/>
            <person name="Goraichik I."/>
            <person name="Dimitrov K.M."/>
            <person name="Suarez D.L."/>
            <person name="Swayne D.E."/>
        </authorList>
    </citation>
    <scope>NUCLEOTIDE SEQUENCE [LARGE SCALE GENOMIC DNA]</scope>
    <source>
        <strain evidence="9 10">LMG26642</strain>
    </source>
</reference>
<dbReference type="InterPro" id="IPR032282">
    <property type="entry name" value="HAGH_C"/>
</dbReference>
<dbReference type="PANTHER" id="PTHR43705">
    <property type="entry name" value="HYDROXYACYLGLUTATHIONE HYDROLASE"/>
    <property type="match status" value="1"/>
</dbReference>
<keyword evidence="4 7" id="KW-0479">Metal-binding</keyword>
<dbReference type="EMBL" id="FXBJ01000002">
    <property type="protein sequence ID" value="SMH27367.1"/>
    <property type="molecule type" value="Genomic_DNA"/>
</dbReference>
<keyword evidence="5 7" id="KW-0378">Hydrolase</keyword>